<comment type="caution">
    <text evidence="2">The sequence shown here is derived from an EMBL/GenBank/DDBJ whole genome shotgun (WGS) entry which is preliminary data.</text>
</comment>
<feature type="region of interest" description="Disordered" evidence="1">
    <location>
        <begin position="75"/>
        <end position="94"/>
    </location>
</feature>
<evidence type="ECO:0000256" key="1">
    <source>
        <dbReference type="SAM" id="MobiDB-lite"/>
    </source>
</evidence>
<reference evidence="2 3" key="1">
    <citation type="submission" date="2023-02" db="EMBL/GenBank/DDBJ databases">
        <title>LHISI_Scaffold_Assembly.</title>
        <authorList>
            <person name="Stuart O.P."/>
            <person name="Cleave R."/>
            <person name="Magrath M.J.L."/>
            <person name="Mikheyev A.S."/>
        </authorList>
    </citation>
    <scope>NUCLEOTIDE SEQUENCE [LARGE SCALE GENOMIC DNA]</scope>
    <source>
        <strain evidence="2">Daus_M_001</strain>
        <tissue evidence="2">Leg muscle</tissue>
    </source>
</reference>
<dbReference type="Proteomes" id="UP001159363">
    <property type="component" value="Chromosome 2"/>
</dbReference>
<evidence type="ECO:0000313" key="3">
    <source>
        <dbReference type="Proteomes" id="UP001159363"/>
    </source>
</evidence>
<dbReference type="InterPro" id="IPR036397">
    <property type="entry name" value="RNaseH_sf"/>
</dbReference>
<feature type="region of interest" description="Disordered" evidence="1">
    <location>
        <begin position="433"/>
        <end position="507"/>
    </location>
</feature>
<feature type="compositionally biased region" description="Basic residues" evidence="1">
    <location>
        <begin position="486"/>
        <end position="495"/>
    </location>
</feature>
<gene>
    <name evidence="2" type="ORF">PR048_006950</name>
</gene>
<feature type="compositionally biased region" description="Basic and acidic residues" evidence="1">
    <location>
        <begin position="1"/>
        <end position="14"/>
    </location>
</feature>
<dbReference type="EMBL" id="JARBHB010000002">
    <property type="protein sequence ID" value="KAJ8894329.1"/>
    <property type="molecule type" value="Genomic_DNA"/>
</dbReference>
<proteinExistence type="predicted"/>
<name>A0ABQ9ICD5_9NEOP</name>
<feature type="compositionally biased region" description="Low complexity" evidence="1">
    <location>
        <begin position="433"/>
        <end position="454"/>
    </location>
</feature>
<protein>
    <recommendedName>
        <fullName evidence="4">Tc1-like transposase DDE domain-containing protein</fullName>
    </recommendedName>
</protein>
<feature type="compositionally biased region" description="Basic residues" evidence="1">
    <location>
        <begin position="1054"/>
        <end position="1065"/>
    </location>
</feature>
<evidence type="ECO:0000313" key="2">
    <source>
        <dbReference type="EMBL" id="KAJ8894329.1"/>
    </source>
</evidence>
<feature type="compositionally biased region" description="Low complexity" evidence="1">
    <location>
        <begin position="461"/>
        <end position="470"/>
    </location>
</feature>
<feature type="region of interest" description="Disordered" evidence="1">
    <location>
        <begin position="1"/>
        <end position="38"/>
    </location>
</feature>
<accession>A0ABQ9ICD5</accession>
<feature type="region of interest" description="Disordered" evidence="1">
    <location>
        <begin position="1043"/>
        <end position="1094"/>
    </location>
</feature>
<dbReference type="Gene3D" id="3.30.420.10">
    <property type="entry name" value="Ribonuclease H-like superfamily/Ribonuclease H"/>
    <property type="match status" value="1"/>
</dbReference>
<evidence type="ECO:0008006" key="4">
    <source>
        <dbReference type="Google" id="ProtNLM"/>
    </source>
</evidence>
<organism evidence="2 3">
    <name type="scientific">Dryococelus australis</name>
    <dbReference type="NCBI Taxonomy" id="614101"/>
    <lineage>
        <taxon>Eukaryota</taxon>
        <taxon>Metazoa</taxon>
        <taxon>Ecdysozoa</taxon>
        <taxon>Arthropoda</taxon>
        <taxon>Hexapoda</taxon>
        <taxon>Insecta</taxon>
        <taxon>Pterygota</taxon>
        <taxon>Neoptera</taxon>
        <taxon>Polyneoptera</taxon>
        <taxon>Phasmatodea</taxon>
        <taxon>Verophasmatodea</taxon>
        <taxon>Anareolatae</taxon>
        <taxon>Phasmatidae</taxon>
        <taxon>Eurycanthinae</taxon>
        <taxon>Dryococelus</taxon>
    </lineage>
</organism>
<keyword evidence="3" id="KW-1185">Reference proteome</keyword>
<sequence length="1247" mass="135517">MERHRNATTEDPRENPPTSGIVWHDSGSRPAGGGGDRTRIALLEGGQLNSSAAAALLSPVATGPVCLIAVRCKPYSSGSPRRKSPIGRGPESAAATGLPHLFQSTCADTQLLDHAHLRRSICTQTPCPRTLHLCDASTDDNAYRIGFYCIACVRFACFVRTRTCALGDDVARRLEKHPATLLAYEVEHIRQCYRIGFYCIACVRFACFVRTRTCALGDDVARRLEKHPATLLAYEVEHIRQCYRIGFYCISCVRFAFFVRTRTCALGDDVARRLEKHPATLLAYEVEHIRQCYRIGFYCISCVRFACFVRTRTCALGDDVARRLEKHPATLLAYEVEHIRQCYRIGFYCISCVRFACFVRTRTCALGDDVARRLEKHPATLLAYELTWGGSRTKSRAAVVDNNKGGSMQEARGEPDSPCWGSRCSVAASCSTCRGSRSRTSAPWRQARAAAVAPGAGGGASRAAGTGTSSSRRRRRRGPRAERRQPCHRRVRAHLPRGEHSGCRRPRYTRGRPAAALIASRECPPPPFQGSEARGARRARAPAPPHCTGPRAATALCRPAPRGALETRMRSALPPLITPSSGAETQVASSVPTTMQWYADNNVRRLDWPAQIPDLNPIEHLWDELDRRARARQARPKSIAQLMEWLQEEWRRIPVDILQTLVESIADRVAASCNAIVVGMLLALVPAVPGRCVCPPRNLPVSSRNCNTSVESQPVVGMLLALVPAVPGRCVCPRNLPVSSRNCNTSVESQPVVGMLLALVPAVPGRCVCPPRNLPVSSRNCNTSVESQPVVGMLLALVPAVPGRCVCPRNLPVSSRNCNTSVESQPVVGMLLALVPAVPGRCVCPPRNLPVSSRNCNTSVESQPVVGMLLALVPAVPGRCVCPRNLPVSSRNCNTSVESQPVVGMLLALVPAVPGRCVCPPRNLPVSSRNCNTSVESQPVVGMLLALVPAVPGRCVCPRNLPVSSRNCNTSVESQPVVGMLLALVPAVPGRCVCPPRNLPVSSRNCNTSVESQPVVGQCACFTSGTGEPMRVRRGEHEAALRCKDGGRGSSLRKPGRQWRKSGGRAHRESSPVRLAPGGTLNSSASQPDQRGSRGGCGRDNARCCIWCEQAVVAAATNKDAQRAIDKLQTAGPPQHCPTVPRAHTENNLKAVHDKVTTFEMDLRKTKSCYKRVACFLYIWNSLISRMQPVTRLAPGSLRVSGRYYLSILCAELDGPALSLRVAKLKLPSRLEFITWLVSSTPVPTLN</sequence>
<feature type="compositionally biased region" description="Polar residues" evidence="1">
    <location>
        <begin position="1080"/>
        <end position="1090"/>
    </location>
</feature>